<feature type="non-terminal residue" evidence="1">
    <location>
        <position position="1"/>
    </location>
</feature>
<dbReference type="AlphaFoldDB" id="A0A6A6I6Z0"/>
<keyword evidence="2" id="KW-1185">Reference proteome</keyword>
<dbReference type="GeneID" id="54576071"/>
<dbReference type="RefSeq" id="XP_033681111.1">
    <property type="nucleotide sequence ID" value="XM_033822741.1"/>
</dbReference>
<dbReference type="Proteomes" id="UP000800094">
    <property type="component" value="Unassembled WGS sequence"/>
</dbReference>
<accession>A0A6A6I6Z0</accession>
<gene>
    <name evidence="1" type="ORF">BU26DRAFT_395261</name>
</gene>
<feature type="non-terminal residue" evidence="1">
    <location>
        <position position="271"/>
    </location>
</feature>
<dbReference type="OrthoDB" id="5337308at2759"/>
<proteinExistence type="predicted"/>
<name>A0A6A6I6Z0_9PLEO</name>
<dbReference type="EMBL" id="ML987199">
    <property type="protein sequence ID" value="KAF2246107.1"/>
    <property type="molecule type" value="Genomic_DNA"/>
</dbReference>
<organism evidence="1 2">
    <name type="scientific">Trematosphaeria pertusa</name>
    <dbReference type="NCBI Taxonomy" id="390896"/>
    <lineage>
        <taxon>Eukaryota</taxon>
        <taxon>Fungi</taxon>
        <taxon>Dikarya</taxon>
        <taxon>Ascomycota</taxon>
        <taxon>Pezizomycotina</taxon>
        <taxon>Dothideomycetes</taxon>
        <taxon>Pleosporomycetidae</taxon>
        <taxon>Pleosporales</taxon>
        <taxon>Massarineae</taxon>
        <taxon>Trematosphaeriaceae</taxon>
        <taxon>Trematosphaeria</taxon>
    </lineage>
</organism>
<evidence type="ECO:0000313" key="1">
    <source>
        <dbReference type="EMBL" id="KAF2246107.1"/>
    </source>
</evidence>
<sequence length="271" mass="30154">PAPALQSMAALEYTEAVLKGQHLLHLLTSPQPPTQSPFTTYPDLENHGYVDQLASSTPRPTIAPLQKCLRSLGVDDKLAHEDGKNVSMQHVHAEDCVVDETQYPATEAHFHQLVSSEQGVLIAYSNHAPAYTGVLHDPPVTTYPPLHHWSDIAFLQLLKPAVYVPPNLHYIIRYAIQNMATISVLKHVLAKQGIEKLDIWPGITLGMESEEGQAILGTPNGGGTAWLLAQHRRQLGRKTVDKVSVFYAENGKDVWRWPSLVFWLKDLDEEN</sequence>
<evidence type="ECO:0000313" key="2">
    <source>
        <dbReference type="Proteomes" id="UP000800094"/>
    </source>
</evidence>
<reference evidence="1" key="1">
    <citation type="journal article" date="2020" name="Stud. Mycol.">
        <title>101 Dothideomycetes genomes: a test case for predicting lifestyles and emergence of pathogens.</title>
        <authorList>
            <person name="Haridas S."/>
            <person name="Albert R."/>
            <person name="Binder M."/>
            <person name="Bloem J."/>
            <person name="Labutti K."/>
            <person name="Salamov A."/>
            <person name="Andreopoulos B."/>
            <person name="Baker S."/>
            <person name="Barry K."/>
            <person name="Bills G."/>
            <person name="Bluhm B."/>
            <person name="Cannon C."/>
            <person name="Castanera R."/>
            <person name="Culley D."/>
            <person name="Daum C."/>
            <person name="Ezra D."/>
            <person name="Gonzalez J."/>
            <person name="Henrissat B."/>
            <person name="Kuo A."/>
            <person name="Liang C."/>
            <person name="Lipzen A."/>
            <person name="Lutzoni F."/>
            <person name="Magnuson J."/>
            <person name="Mondo S."/>
            <person name="Nolan M."/>
            <person name="Ohm R."/>
            <person name="Pangilinan J."/>
            <person name="Park H.-J."/>
            <person name="Ramirez L."/>
            <person name="Alfaro M."/>
            <person name="Sun H."/>
            <person name="Tritt A."/>
            <person name="Yoshinaga Y."/>
            <person name="Zwiers L.-H."/>
            <person name="Turgeon B."/>
            <person name="Goodwin S."/>
            <person name="Spatafora J."/>
            <person name="Crous P."/>
            <person name="Grigoriev I."/>
        </authorList>
    </citation>
    <scope>NUCLEOTIDE SEQUENCE</scope>
    <source>
        <strain evidence="1">CBS 122368</strain>
    </source>
</reference>
<protein>
    <submittedName>
        <fullName evidence="1">Uncharacterized protein</fullName>
    </submittedName>
</protein>